<sequence>MSQSKPYHIPHELYRDIVEALPFAHGGERRIDSSLLALACTSRVFQVEAERIIYSNLDFNNRKVNAPDINRVLHDRAAIYVVNLSIYGDQYLNLPFERMERLRSLTILPLEHHPSTLLFRSLHNSLPRNVLRRFTVAPSAFDALLTDEHLAFLGGQSDILEIGLPSCGLERPLAPSFLPNLDVVDIGLVSPTEICHFLSSRPIRSLTFKISHPNLSNMAVNGRHLKVLNIKFVDSFSRVRWMEFLESMTKDCPSLRLLCIGFPAASISTAVENESLHAVIDLLERWSQLEAFSIAIQRPSWLYLWLALLSQTSRLSHIRSILLWGGLDHLDFGVELRRHHPSKIESNWFEYPEVKVSDWRKTWKSNALDK</sequence>
<dbReference type="Proteomes" id="UP000076798">
    <property type="component" value="Unassembled WGS sequence"/>
</dbReference>
<keyword evidence="2" id="KW-1185">Reference proteome</keyword>
<evidence type="ECO:0000313" key="2">
    <source>
        <dbReference type="Proteomes" id="UP000076798"/>
    </source>
</evidence>
<proteinExistence type="predicted"/>
<dbReference type="EMBL" id="KV428069">
    <property type="protein sequence ID" value="KZT38141.1"/>
    <property type="molecule type" value="Genomic_DNA"/>
</dbReference>
<dbReference type="OrthoDB" id="3232239at2759"/>
<gene>
    <name evidence="1" type="ORF">SISSUDRAFT_1047506</name>
</gene>
<evidence type="ECO:0008006" key="3">
    <source>
        <dbReference type="Google" id="ProtNLM"/>
    </source>
</evidence>
<evidence type="ECO:0000313" key="1">
    <source>
        <dbReference type="EMBL" id="KZT38141.1"/>
    </source>
</evidence>
<protein>
    <recommendedName>
        <fullName evidence="3">F-box domain-containing protein</fullName>
    </recommendedName>
</protein>
<dbReference type="AlphaFoldDB" id="A0A166D4W5"/>
<organism evidence="1 2">
    <name type="scientific">Sistotremastrum suecicum HHB10207 ss-3</name>
    <dbReference type="NCBI Taxonomy" id="1314776"/>
    <lineage>
        <taxon>Eukaryota</taxon>
        <taxon>Fungi</taxon>
        <taxon>Dikarya</taxon>
        <taxon>Basidiomycota</taxon>
        <taxon>Agaricomycotina</taxon>
        <taxon>Agaricomycetes</taxon>
        <taxon>Sistotremastrales</taxon>
        <taxon>Sistotremastraceae</taxon>
        <taxon>Sistotremastrum</taxon>
    </lineage>
</organism>
<accession>A0A166D4W5</accession>
<name>A0A166D4W5_9AGAM</name>
<reference evidence="1 2" key="1">
    <citation type="journal article" date="2016" name="Mol. Biol. Evol.">
        <title>Comparative Genomics of Early-Diverging Mushroom-Forming Fungi Provides Insights into the Origins of Lignocellulose Decay Capabilities.</title>
        <authorList>
            <person name="Nagy L.G."/>
            <person name="Riley R."/>
            <person name="Tritt A."/>
            <person name="Adam C."/>
            <person name="Daum C."/>
            <person name="Floudas D."/>
            <person name="Sun H."/>
            <person name="Yadav J.S."/>
            <person name="Pangilinan J."/>
            <person name="Larsson K.H."/>
            <person name="Matsuura K."/>
            <person name="Barry K."/>
            <person name="Labutti K."/>
            <person name="Kuo R."/>
            <person name="Ohm R.A."/>
            <person name="Bhattacharya S.S."/>
            <person name="Shirouzu T."/>
            <person name="Yoshinaga Y."/>
            <person name="Martin F.M."/>
            <person name="Grigoriev I.V."/>
            <person name="Hibbett D.S."/>
        </authorList>
    </citation>
    <scope>NUCLEOTIDE SEQUENCE [LARGE SCALE GENOMIC DNA]</scope>
    <source>
        <strain evidence="1 2">HHB10207 ss-3</strain>
    </source>
</reference>